<accession>A0A317Z2J1</accession>
<dbReference type="EMBL" id="QEIV01002401">
    <property type="protein sequence ID" value="PWZ93639.1"/>
    <property type="molecule type" value="Genomic_DNA"/>
</dbReference>
<dbReference type="Proteomes" id="UP000246351">
    <property type="component" value="Unassembled WGS sequence"/>
</dbReference>
<sequence length="34" mass="3840">SLDLTQIQEFKEIEKASSAKFGDRTDNAEINNNL</sequence>
<proteinExistence type="predicted"/>
<evidence type="ECO:0000313" key="2">
    <source>
        <dbReference type="Proteomes" id="UP000246351"/>
    </source>
</evidence>
<feature type="non-terminal residue" evidence="1">
    <location>
        <position position="1"/>
    </location>
</feature>
<gene>
    <name evidence="1" type="ORF">DD924_19280</name>
</gene>
<comment type="caution">
    <text evidence="1">The sequence shown here is derived from an EMBL/GenBank/DDBJ whole genome shotgun (WGS) entry which is preliminary data.</text>
</comment>
<dbReference type="AlphaFoldDB" id="A0A317Z2J1"/>
<reference evidence="1 2" key="1">
    <citation type="journal article" date="2018" name="Vet. Microbiol.">
        <title>Clonal diversity and geographic distribution of methicillin-resistant Staphylococcus pseudintermedius from Australian animals: Discovery of novel sequence types.</title>
        <authorList>
            <person name="Worthing K.A."/>
            <person name="Abraham S."/>
            <person name="Coombs G.W."/>
            <person name="Pang S."/>
            <person name="Saputra S."/>
            <person name="Jordan D."/>
            <person name="Trott D.J."/>
            <person name="Norris J.M."/>
        </authorList>
    </citation>
    <scope>NUCLEOTIDE SEQUENCE [LARGE SCALE GENOMIC DNA]</scope>
    <source>
        <strain evidence="1 2">ST71 3</strain>
    </source>
</reference>
<evidence type="ECO:0000313" key="1">
    <source>
        <dbReference type="EMBL" id="PWZ93639.1"/>
    </source>
</evidence>
<organism evidence="1 2">
    <name type="scientific">Staphylococcus pseudintermedius</name>
    <dbReference type="NCBI Taxonomy" id="283734"/>
    <lineage>
        <taxon>Bacteria</taxon>
        <taxon>Bacillati</taxon>
        <taxon>Bacillota</taxon>
        <taxon>Bacilli</taxon>
        <taxon>Bacillales</taxon>
        <taxon>Staphylococcaceae</taxon>
        <taxon>Staphylococcus</taxon>
        <taxon>Staphylococcus intermedius group</taxon>
    </lineage>
</organism>
<name>A0A317Z2J1_STAPS</name>
<protein>
    <submittedName>
        <fullName evidence="1">Uncharacterized protein</fullName>
    </submittedName>
</protein>